<dbReference type="EMBL" id="CP001100">
    <property type="protein sequence ID" value="ACF12482.1"/>
    <property type="molecule type" value="Genomic_DNA"/>
</dbReference>
<dbReference type="HOGENOM" id="CLU_865580_0_0_10"/>
<accession>B3QS91</accession>
<proteinExistence type="predicted"/>
<feature type="transmembrane region" description="Helical" evidence="1">
    <location>
        <begin position="129"/>
        <end position="147"/>
    </location>
</feature>
<evidence type="ECO:0000313" key="4">
    <source>
        <dbReference type="Proteomes" id="UP000001208"/>
    </source>
</evidence>
<evidence type="ECO:0000256" key="1">
    <source>
        <dbReference type="SAM" id="Phobius"/>
    </source>
</evidence>
<organism evidence="3 4">
    <name type="scientific">Chloroherpeton thalassium (strain ATCC 35110 / GB-78)</name>
    <dbReference type="NCBI Taxonomy" id="517418"/>
    <lineage>
        <taxon>Bacteria</taxon>
        <taxon>Pseudomonadati</taxon>
        <taxon>Chlorobiota</taxon>
        <taxon>Chlorobiia</taxon>
        <taxon>Chlorobiales</taxon>
        <taxon>Chloroherpetonaceae</taxon>
        <taxon>Chloroherpeton</taxon>
    </lineage>
</organism>
<dbReference type="PANTHER" id="PTHR43592">
    <property type="entry name" value="CAAX AMINO TERMINAL PROTEASE"/>
    <property type="match status" value="1"/>
</dbReference>
<sequence>MDEQQHFSDAFSGENAQPQGILERLRISPLLINATVLIGILFVYMLAGGLATLLAAGVNAGSVELSDLKLAINDGNLQMIRLVQFLAQVLIIGLPVLFLVPLHTGNWQVLSQENRRFLGLEVKASPMEFIYAALGIIVIHPFLAYSADLQITAMDVIFGVGDTLLAERKMMDEFIEKLTVMRSPAEFLGVAGLIAVTPAICEELLFRGYVLKNFSRSLSAGLTVFLTGLIFGAYHLNASETLPLVILGIYISFVRYYSGALSVAMTIHFVNNFFSVSGVFVLSHADFFHINPSLLESFESRNPDISSASAIFSAGLSLALFFIILNLYKTAVQKRFALGQ</sequence>
<dbReference type="STRING" id="517418.Ctha_0010"/>
<feature type="transmembrane region" description="Helical" evidence="1">
    <location>
        <begin position="187"/>
        <end position="206"/>
    </location>
</feature>
<dbReference type="GO" id="GO:0004175">
    <property type="term" value="F:endopeptidase activity"/>
    <property type="evidence" value="ECO:0007669"/>
    <property type="project" value="UniProtKB-ARBA"/>
</dbReference>
<dbReference type="OrthoDB" id="1523022at2"/>
<feature type="transmembrane region" description="Helical" evidence="1">
    <location>
        <begin position="242"/>
        <end position="258"/>
    </location>
</feature>
<feature type="domain" description="CAAX prenyl protease 2/Lysostaphin resistance protein A-like" evidence="2">
    <location>
        <begin position="187"/>
        <end position="274"/>
    </location>
</feature>
<dbReference type="Pfam" id="PF02517">
    <property type="entry name" value="Rce1-like"/>
    <property type="match status" value="1"/>
</dbReference>
<feature type="transmembrane region" description="Helical" evidence="1">
    <location>
        <begin position="270"/>
        <end position="290"/>
    </location>
</feature>
<dbReference type="KEGG" id="cts:Ctha_0010"/>
<dbReference type="MEROPS" id="G05.A04"/>
<reference evidence="3 4" key="1">
    <citation type="submission" date="2008-06" db="EMBL/GenBank/DDBJ databases">
        <title>Complete sequence of Chloroherpeton thalassium ATCC 35110.</title>
        <authorList>
            <consortium name="US DOE Joint Genome Institute"/>
            <person name="Lucas S."/>
            <person name="Copeland A."/>
            <person name="Lapidus A."/>
            <person name="Glavina del Rio T."/>
            <person name="Dalin E."/>
            <person name="Tice H."/>
            <person name="Bruce D."/>
            <person name="Goodwin L."/>
            <person name="Pitluck S."/>
            <person name="Schmutz J."/>
            <person name="Larimer F."/>
            <person name="Land M."/>
            <person name="Hauser L."/>
            <person name="Kyrpides N."/>
            <person name="Mikhailova N."/>
            <person name="Liu Z."/>
            <person name="Li T."/>
            <person name="Zhao F."/>
            <person name="Overmann J."/>
            <person name="Bryant D.A."/>
            <person name="Richardson P."/>
        </authorList>
    </citation>
    <scope>NUCLEOTIDE SEQUENCE [LARGE SCALE GENOMIC DNA]</scope>
    <source>
        <strain evidence="4">ATCC 35110 / GB-78</strain>
    </source>
</reference>
<name>B3QS91_CHLT3</name>
<evidence type="ECO:0000259" key="2">
    <source>
        <dbReference type="Pfam" id="PF02517"/>
    </source>
</evidence>
<keyword evidence="1" id="KW-0472">Membrane</keyword>
<feature type="transmembrane region" description="Helical" evidence="1">
    <location>
        <begin position="218"/>
        <end position="236"/>
    </location>
</feature>
<dbReference type="AlphaFoldDB" id="B3QS91"/>
<dbReference type="GO" id="GO:0080120">
    <property type="term" value="P:CAAX-box protein maturation"/>
    <property type="evidence" value="ECO:0007669"/>
    <property type="project" value="UniProtKB-ARBA"/>
</dbReference>
<evidence type="ECO:0000313" key="3">
    <source>
        <dbReference type="EMBL" id="ACF12482.1"/>
    </source>
</evidence>
<keyword evidence="1" id="KW-1133">Transmembrane helix</keyword>
<keyword evidence="4" id="KW-1185">Reference proteome</keyword>
<dbReference type="Proteomes" id="UP000001208">
    <property type="component" value="Chromosome"/>
</dbReference>
<feature type="transmembrane region" description="Helical" evidence="1">
    <location>
        <begin position="310"/>
        <end position="328"/>
    </location>
</feature>
<dbReference type="RefSeq" id="WP_012498566.1">
    <property type="nucleotide sequence ID" value="NC_011026.1"/>
</dbReference>
<gene>
    <name evidence="3" type="ordered locus">Ctha_0010</name>
</gene>
<keyword evidence="1" id="KW-0812">Transmembrane</keyword>
<dbReference type="PANTHER" id="PTHR43592:SF15">
    <property type="entry name" value="CAAX AMINO TERMINAL PROTEASE FAMILY PROTEIN"/>
    <property type="match status" value="1"/>
</dbReference>
<feature type="transmembrane region" description="Helical" evidence="1">
    <location>
        <begin position="85"/>
        <end position="109"/>
    </location>
</feature>
<dbReference type="eggNOG" id="COG1266">
    <property type="taxonomic scope" value="Bacteria"/>
</dbReference>
<protein>
    <submittedName>
        <fullName evidence="3">Abortive infection protein</fullName>
    </submittedName>
</protein>
<feature type="transmembrane region" description="Helical" evidence="1">
    <location>
        <begin position="30"/>
        <end position="58"/>
    </location>
</feature>
<dbReference type="InterPro" id="IPR003675">
    <property type="entry name" value="Rce1/LyrA-like_dom"/>
</dbReference>